<evidence type="ECO:0000313" key="2">
    <source>
        <dbReference type="Proteomes" id="UP000057938"/>
    </source>
</evidence>
<dbReference type="PATRIC" id="fig|361183.4.peg.2020"/>
<gene>
    <name evidence="1" type="ORF">AMC99_02052</name>
</gene>
<dbReference type="KEGG" id="aep:AMC99_02052"/>
<dbReference type="EMBL" id="CP012669">
    <property type="protein sequence ID" value="ALE17338.1"/>
    <property type="molecule type" value="Genomic_DNA"/>
</dbReference>
<dbReference type="RefSeq" id="WP_157058297.1">
    <property type="nucleotide sequence ID" value="NZ_CP012669.1"/>
</dbReference>
<sequence length="53" mass="5968">MCGDSEGSVTLRDPIYGYRREFSVRSGIHRGERHSFAFAEVSNGVFVVFERVG</sequence>
<accession>A0A0M4MWX3</accession>
<organism evidence="1 2">
    <name type="scientific">Altererythrobacter epoxidivorans</name>
    <dbReference type="NCBI Taxonomy" id="361183"/>
    <lineage>
        <taxon>Bacteria</taxon>
        <taxon>Pseudomonadati</taxon>
        <taxon>Pseudomonadota</taxon>
        <taxon>Alphaproteobacteria</taxon>
        <taxon>Sphingomonadales</taxon>
        <taxon>Erythrobacteraceae</taxon>
        <taxon>Altererythrobacter</taxon>
    </lineage>
</organism>
<proteinExistence type="predicted"/>
<keyword evidence="2" id="KW-1185">Reference proteome</keyword>
<dbReference type="OrthoDB" id="7569318at2"/>
<evidence type="ECO:0000313" key="1">
    <source>
        <dbReference type="EMBL" id="ALE17338.1"/>
    </source>
</evidence>
<dbReference type="AlphaFoldDB" id="A0A0M4MWX3"/>
<name>A0A0M4MWX3_9SPHN</name>
<protein>
    <submittedName>
        <fullName evidence="1">Uncharacterized protein</fullName>
    </submittedName>
</protein>
<reference evidence="1 2" key="1">
    <citation type="submission" date="2015-09" db="EMBL/GenBank/DDBJ databases">
        <title>Complete genome sequence of a benzo[a]pyrene-degrading bacterium Altererythrobacter epoxidivorans CGMCC 1.7731T.</title>
        <authorList>
            <person name="Li Z."/>
            <person name="Cheng H."/>
            <person name="Huo Y."/>
            <person name="Xu X."/>
        </authorList>
    </citation>
    <scope>NUCLEOTIDE SEQUENCE [LARGE SCALE GENOMIC DNA]</scope>
    <source>
        <strain evidence="1 2">CGMCC 1.7731</strain>
    </source>
</reference>
<dbReference type="Proteomes" id="UP000057938">
    <property type="component" value="Chromosome"/>
</dbReference>
<dbReference type="STRING" id="361183.AMC99_02052"/>